<evidence type="ECO:0000259" key="1">
    <source>
        <dbReference type="Pfam" id="PF01323"/>
    </source>
</evidence>
<dbReference type="GeneID" id="18819398"/>
<dbReference type="EMBL" id="GL945434">
    <property type="protein sequence ID" value="EGO24683.1"/>
    <property type="molecule type" value="Genomic_DNA"/>
</dbReference>
<dbReference type="Proteomes" id="UP000008064">
    <property type="component" value="Unassembled WGS sequence"/>
</dbReference>
<dbReference type="SUPFAM" id="SSF52833">
    <property type="entry name" value="Thioredoxin-like"/>
    <property type="match status" value="1"/>
</dbReference>
<feature type="domain" description="DSBA-like thioredoxin" evidence="1">
    <location>
        <begin position="14"/>
        <end position="209"/>
    </location>
</feature>
<dbReference type="Gene3D" id="3.40.30.10">
    <property type="entry name" value="Glutaredoxin"/>
    <property type="match status" value="1"/>
</dbReference>
<dbReference type="RefSeq" id="XP_007318702.1">
    <property type="nucleotide sequence ID" value="XM_007318640.1"/>
</dbReference>
<gene>
    <name evidence="2" type="ORF">SERLADRAFT_468354</name>
</gene>
<dbReference type="Pfam" id="PF01323">
    <property type="entry name" value="DSBA"/>
    <property type="match status" value="1"/>
</dbReference>
<dbReference type="HOGENOM" id="CLU_069253_0_1_1"/>
<protein>
    <recommendedName>
        <fullName evidence="1">DSBA-like thioredoxin domain-containing protein</fullName>
    </recommendedName>
</protein>
<proteinExistence type="predicted"/>
<dbReference type="OrthoDB" id="1930760at2759"/>
<reference evidence="2" key="1">
    <citation type="submission" date="2011-04" db="EMBL/GenBank/DDBJ databases">
        <title>Evolution of plant cell wall degrading machinery underlies the functional diversity of forest fungi.</title>
        <authorList>
            <consortium name="US DOE Joint Genome Institute (JGI-PGF)"/>
            <person name="Eastwood D.C."/>
            <person name="Floudas D."/>
            <person name="Binder M."/>
            <person name="Majcherczyk A."/>
            <person name="Schneider P."/>
            <person name="Aerts A."/>
            <person name="Asiegbu F.O."/>
            <person name="Baker S.E."/>
            <person name="Barry K."/>
            <person name="Bendiksby M."/>
            <person name="Blumentritt M."/>
            <person name="Coutinho P.M."/>
            <person name="Cullen D."/>
            <person name="Cullen D."/>
            <person name="Gathman A."/>
            <person name="Goodell B."/>
            <person name="Henrissat B."/>
            <person name="Ihrmark K."/>
            <person name="Kauserud H."/>
            <person name="Kohler A."/>
            <person name="LaButti K."/>
            <person name="Lapidus A."/>
            <person name="Lavin J.L."/>
            <person name="Lee Y.-H."/>
            <person name="Lindquist E."/>
            <person name="Lilly W."/>
            <person name="Lucas S."/>
            <person name="Morin E."/>
            <person name="Murat C."/>
            <person name="Oguiza J.A."/>
            <person name="Park J."/>
            <person name="Pisabarro A.G."/>
            <person name="Riley R."/>
            <person name="Rosling A."/>
            <person name="Salamov A."/>
            <person name="Schmidt O."/>
            <person name="Schmutz J."/>
            <person name="Skrede I."/>
            <person name="Stenlid J."/>
            <person name="Wiebenga A."/>
            <person name="Xie X."/>
            <person name="Kues U."/>
            <person name="Hibbett D.S."/>
            <person name="Hoffmeister D."/>
            <person name="Hogberg N."/>
            <person name="Martin F."/>
            <person name="Grigoriev I.V."/>
            <person name="Watkinson S.C."/>
        </authorList>
    </citation>
    <scope>NUCLEOTIDE SEQUENCE</scope>
    <source>
        <strain evidence="2">S7.9</strain>
    </source>
</reference>
<dbReference type="PANTHER" id="PTHR13887">
    <property type="entry name" value="GLUTATHIONE S-TRANSFERASE KAPPA"/>
    <property type="match status" value="1"/>
</dbReference>
<sequence length="258" mass="28237">MTSPPPHPQRLIKIIVISDYICAFCYIGNKELRDAIEQCSDLPVKFDVEFRPFTLVHCPEGKPIPRKAYLEKKFGPEQADMSWKVVGSMAQAAGLKIKDEGLMCQSANAHRLSVKAYQTGGQEMQQKVVATLFEASFVESQDLSNLDILADLAAKAELMDREQAVEFLQSDECKEDVEKMIAAAKANGVIGVPFIIINGKWALNGVQSTQCYIQIFRKLAKCTELCCTHSSPTVPSAAPGKLLQKVAAPSAVVDTAES</sequence>
<dbReference type="KEGG" id="sla:SERLADRAFT_468354"/>
<evidence type="ECO:0000313" key="2">
    <source>
        <dbReference type="EMBL" id="EGO24683.1"/>
    </source>
</evidence>
<organism>
    <name type="scientific">Serpula lacrymans var. lacrymans (strain S7.9)</name>
    <name type="common">Dry rot fungus</name>
    <dbReference type="NCBI Taxonomy" id="578457"/>
    <lineage>
        <taxon>Eukaryota</taxon>
        <taxon>Fungi</taxon>
        <taxon>Dikarya</taxon>
        <taxon>Basidiomycota</taxon>
        <taxon>Agaricomycotina</taxon>
        <taxon>Agaricomycetes</taxon>
        <taxon>Agaricomycetidae</taxon>
        <taxon>Boletales</taxon>
        <taxon>Coniophorineae</taxon>
        <taxon>Serpulaceae</taxon>
        <taxon>Serpula</taxon>
    </lineage>
</organism>
<accession>F8NXL1</accession>
<dbReference type="GO" id="GO:0016491">
    <property type="term" value="F:oxidoreductase activity"/>
    <property type="evidence" value="ECO:0007669"/>
    <property type="project" value="InterPro"/>
</dbReference>
<dbReference type="InterPro" id="IPR036249">
    <property type="entry name" value="Thioredoxin-like_sf"/>
</dbReference>
<name>F8NXL1_SERL9</name>
<dbReference type="AlphaFoldDB" id="F8NXL1"/>
<dbReference type="PANTHER" id="PTHR13887:SF41">
    <property type="entry name" value="THIOREDOXIN SUPERFAMILY PROTEIN"/>
    <property type="match status" value="1"/>
</dbReference>
<dbReference type="InterPro" id="IPR001853">
    <property type="entry name" value="DSBA-like_thioredoxin_dom"/>
</dbReference>
<dbReference type="CDD" id="cd03024">
    <property type="entry name" value="DsbA_FrnE"/>
    <property type="match status" value="1"/>
</dbReference>